<name>A0A2T3JQI5_PHOPO</name>
<accession>A0A2T3JQI5</accession>
<dbReference type="EMBL" id="PYMP01000011">
    <property type="protein sequence ID" value="PSU51341.1"/>
    <property type="molecule type" value="Genomic_DNA"/>
</dbReference>
<evidence type="ECO:0000313" key="3">
    <source>
        <dbReference type="Proteomes" id="UP000241405"/>
    </source>
</evidence>
<reference evidence="3 4" key="1">
    <citation type="submission" date="2018-03" db="EMBL/GenBank/DDBJ databases">
        <title>Whole genome sequencing of Histamine producing bacteria.</title>
        <authorList>
            <person name="Butler K."/>
        </authorList>
    </citation>
    <scope>NUCLEOTIDE SEQUENCE [LARGE SCALE GENOMIC DNA]</scope>
    <source>
        <strain evidence="2 4">FS-6.1</strain>
        <strain evidence="1 3">FS-6.2</strain>
    </source>
</reference>
<dbReference type="Pfam" id="PF07598">
    <property type="entry name" value="DUF1561"/>
    <property type="match status" value="1"/>
</dbReference>
<evidence type="ECO:0000313" key="1">
    <source>
        <dbReference type="EMBL" id="PSU27159.1"/>
    </source>
</evidence>
<comment type="caution">
    <text evidence="2">The sequence shown here is derived from an EMBL/GenBank/DDBJ whole genome shotgun (WGS) entry which is preliminary data.</text>
</comment>
<proteinExistence type="predicted"/>
<dbReference type="EMBL" id="PYMO01000001">
    <property type="protein sequence ID" value="PSU27159.1"/>
    <property type="molecule type" value="Genomic_DNA"/>
</dbReference>
<sequence length="644" mass="72686">MNIHGIKEWPFVSFILFILFYIGISFSVNAANPTPPPPKPVDSWLVLTLHDNKYACVYKNRNDQAALYRGKQWSDYCQWFRYDQFSRLSIRQDGTEFCLTIPDSLTSSGTVNWDYLEFKTCVVGDYKQVWSVNKDEPSKPYIFNARKKWRVLDFNWALYVSKTGATYNKNYLPVDRSDIKNLLATPSRPASYSIPLALLWAYQTVSYELFDGTAKAVAFNSDKKTILNEKGECLKSNLDATGVSNWEYVSFVKCPDTLTNQFKWDISLTSTPNNNAKYIITDHNKNQLMNTRDGTDWGYPFVASAKYVVSSNGEKYNKEYDSIALYKDGFRQLGANSANSGSMCNTRQDWQRRILPVPPELLSDIWLQRLYEIATSTPSSAQSDSVGYCGICALQSMEMISQIALTQFTGGTNPPEHYSWMQPAPGVDPFIYFRSAFVSLSDSLQRIMDDTVTQLRTSQEFSSTNESIAYFSTISRSVVTSFFPDNEFSGTTVPHPIHDSNFFNSMLAQPVGTVWAGATTLSAMRQSGRHLVVFYRGDQGIHIIPTALSGRTVSRDAFMSRARTAYTGRDEFILELSSLVDGGLTTIDALVLYRLGWRIPDSIYSILVSFEGCDGEGRGRRGNGGFSRANLLNRCDVKDRCNIM</sequence>
<dbReference type="AlphaFoldDB" id="A0A2T3JQI5"/>
<protein>
    <recommendedName>
        <fullName evidence="5">DUF1561 domain-containing protein</fullName>
    </recommendedName>
</protein>
<dbReference type="RefSeq" id="WP_107190669.1">
    <property type="nucleotide sequence ID" value="NZ_PYMN01000018.1"/>
</dbReference>
<gene>
    <name evidence="2" type="ORF">C9J18_12910</name>
    <name evidence="1" type="ORF">CTM96_00005</name>
</gene>
<evidence type="ECO:0008006" key="5">
    <source>
        <dbReference type="Google" id="ProtNLM"/>
    </source>
</evidence>
<organism evidence="2 4">
    <name type="scientific">Photobacterium phosphoreum</name>
    <dbReference type="NCBI Taxonomy" id="659"/>
    <lineage>
        <taxon>Bacteria</taxon>
        <taxon>Pseudomonadati</taxon>
        <taxon>Pseudomonadota</taxon>
        <taxon>Gammaproteobacteria</taxon>
        <taxon>Vibrionales</taxon>
        <taxon>Vibrionaceae</taxon>
        <taxon>Photobacterium</taxon>
    </lineage>
</organism>
<dbReference type="InterPro" id="IPR011455">
    <property type="entry name" value="DUF1561"/>
</dbReference>
<dbReference type="Proteomes" id="UP000241405">
    <property type="component" value="Unassembled WGS sequence"/>
</dbReference>
<evidence type="ECO:0000313" key="2">
    <source>
        <dbReference type="EMBL" id="PSU51341.1"/>
    </source>
</evidence>
<keyword evidence="3" id="KW-1185">Reference proteome</keyword>
<evidence type="ECO:0000313" key="4">
    <source>
        <dbReference type="Proteomes" id="UP000241618"/>
    </source>
</evidence>
<dbReference type="Proteomes" id="UP000241618">
    <property type="component" value="Unassembled WGS sequence"/>
</dbReference>